<accession>A0A9P6ECQ7</accession>
<dbReference type="Proteomes" id="UP000807306">
    <property type="component" value="Unassembled WGS sequence"/>
</dbReference>
<dbReference type="Gene3D" id="1.20.120.1630">
    <property type="match status" value="1"/>
</dbReference>
<evidence type="ECO:0008006" key="3">
    <source>
        <dbReference type="Google" id="ProtNLM"/>
    </source>
</evidence>
<gene>
    <name evidence="1" type="ORF">CPB83DRAFT_884784</name>
</gene>
<name>A0A9P6ECQ7_9AGAR</name>
<dbReference type="PANTHER" id="PTHR32251:SF15">
    <property type="entry name" value="3-OXO-5-ALPHA-STEROID 4-DEHYDROGENASE (DUF1295)"/>
    <property type="match status" value="1"/>
</dbReference>
<evidence type="ECO:0000313" key="2">
    <source>
        <dbReference type="Proteomes" id="UP000807306"/>
    </source>
</evidence>
<dbReference type="AlphaFoldDB" id="A0A9P6ECQ7"/>
<dbReference type="InterPro" id="IPR010721">
    <property type="entry name" value="UstE-like"/>
</dbReference>
<dbReference type="GO" id="GO:0016020">
    <property type="term" value="C:membrane"/>
    <property type="evidence" value="ECO:0007669"/>
    <property type="project" value="TreeGrafter"/>
</dbReference>
<dbReference type="Pfam" id="PF06966">
    <property type="entry name" value="DUF1295"/>
    <property type="match status" value="1"/>
</dbReference>
<keyword evidence="2" id="KW-1185">Reference proteome</keyword>
<reference evidence="1" key="1">
    <citation type="submission" date="2020-11" db="EMBL/GenBank/DDBJ databases">
        <authorList>
            <consortium name="DOE Joint Genome Institute"/>
            <person name="Ahrendt S."/>
            <person name="Riley R."/>
            <person name="Andreopoulos W."/>
            <person name="Labutti K."/>
            <person name="Pangilinan J."/>
            <person name="Ruiz-Duenas F.J."/>
            <person name="Barrasa J.M."/>
            <person name="Sanchez-Garcia M."/>
            <person name="Camarero S."/>
            <person name="Miyauchi S."/>
            <person name="Serrano A."/>
            <person name="Linde D."/>
            <person name="Babiker R."/>
            <person name="Drula E."/>
            <person name="Ayuso-Fernandez I."/>
            <person name="Pacheco R."/>
            <person name="Padilla G."/>
            <person name="Ferreira P."/>
            <person name="Barriuso J."/>
            <person name="Kellner H."/>
            <person name="Castanera R."/>
            <person name="Alfaro M."/>
            <person name="Ramirez L."/>
            <person name="Pisabarro A.G."/>
            <person name="Kuo A."/>
            <person name="Tritt A."/>
            <person name="Lipzen A."/>
            <person name="He G."/>
            <person name="Yan M."/>
            <person name="Ng V."/>
            <person name="Cullen D."/>
            <person name="Martin F."/>
            <person name="Rosso M.-N."/>
            <person name="Henrissat B."/>
            <person name="Hibbett D."/>
            <person name="Martinez A.T."/>
            <person name="Grigoriev I.V."/>
        </authorList>
    </citation>
    <scope>NUCLEOTIDE SEQUENCE</scope>
    <source>
        <strain evidence="1">CBS 506.95</strain>
    </source>
</reference>
<dbReference type="OrthoDB" id="67965at2759"/>
<protein>
    <recommendedName>
        <fullName evidence="3">Steroid 5-alpha reductase C-terminal domain-containing protein</fullName>
    </recommendedName>
</protein>
<sequence>MAAGSSLKQIFWAVYINEQHFPSTTALPIVAVNTVCNSLNSVLAILAFSSPAAKSSFPQPQLIAGAAIYIPAMLVDAYSEVQRKVFKANPRNKGKCYTGGLWSLARHINYTGFILWRGSYTMASGGWIPGILMTGWFFQDFGRRAIPILDQYCTTRYGSQWDAFKQQTPSKLIPRIW</sequence>
<dbReference type="EMBL" id="MU157869">
    <property type="protein sequence ID" value="KAF9526672.1"/>
    <property type="molecule type" value="Genomic_DNA"/>
</dbReference>
<organism evidence="1 2">
    <name type="scientific">Crepidotus variabilis</name>
    <dbReference type="NCBI Taxonomy" id="179855"/>
    <lineage>
        <taxon>Eukaryota</taxon>
        <taxon>Fungi</taxon>
        <taxon>Dikarya</taxon>
        <taxon>Basidiomycota</taxon>
        <taxon>Agaricomycotina</taxon>
        <taxon>Agaricomycetes</taxon>
        <taxon>Agaricomycetidae</taxon>
        <taxon>Agaricales</taxon>
        <taxon>Agaricineae</taxon>
        <taxon>Crepidotaceae</taxon>
        <taxon>Crepidotus</taxon>
    </lineage>
</organism>
<evidence type="ECO:0000313" key="1">
    <source>
        <dbReference type="EMBL" id="KAF9526672.1"/>
    </source>
</evidence>
<proteinExistence type="predicted"/>
<dbReference type="PANTHER" id="PTHR32251">
    <property type="entry name" value="3-OXO-5-ALPHA-STEROID 4-DEHYDROGENASE"/>
    <property type="match status" value="1"/>
</dbReference>
<comment type="caution">
    <text evidence="1">The sequence shown here is derived from an EMBL/GenBank/DDBJ whole genome shotgun (WGS) entry which is preliminary data.</text>
</comment>